<dbReference type="Pfam" id="PF06910">
    <property type="entry name" value="MEA1"/>
    <property type="match status" value="1"/>
</dbReference>
<feature type="compositionally biased region" description="Polar residues" evidence="1">
    <location>
        <begin position="56"/>
        <end position="67"/>
    </location>
</feature>
<dbReference type="FunCoup" id="A0A200PX49">
    <property type="interactions" value="279"/>
</dbReference>
<organism evidence="2 3">
    <name type="scientific">Macleaya cordata</name>
    <name type="common">Five-seeded plume-poppy</name>
    <name type="synonym">Bocconia cordata</name>
    <dbReference type="NCBI Taxonomy" id="56857"/>
    <lineage>
        <taxon>Eukaryota</taxon>
        <taxon>Viridiplantae</taxon>
        <taxon>Streptophyta</taxon>
        <taxon>Embryophyta</taxon>
        <taxon>Tracheophyta</taxon>
        <taxon>Spermatophyta</taxon>
        <taxon>Magnoliopsida</taxon>
        <taxon>Ranunculales</taxon>
        <taxon>Papaveraceae</taxon>
        <taxon>Papaveroideae</taxon>
        <taxon>Macleaya</taxon>
    </lineage>
</organism>
<reference evidence="2 3" key="1">
    <citation type="journal article" date="2017" name="Mol. Plant">
        <title>The Genome of Medicinal Plant Macleaya cordata Provides New Insights into Benzylisoquinoline Alkaloids Metabolism.</title>
        <authorList>
            <person name="Liu X."/>
            <person name="Liu Y."/>
            <person name="Huang P."/>
            <person name="Ma Y."/>
            <person name="Qing Z."/>
            <person name="Tang Q."/>
            <person name="Cao H."/>
            <person name="Cheng P."/>
            <person name="Zheng Y."/>
            <person name="Yuan Z."/>
            <person name="Zhou Y."/>
            <person name="Liu J."/>
            <person name="Tang Z."/>
            <person name="Zhuo Y."/>
            <person name="Zhang Y."/>
            <person name="Yu L."/>
            <person name="Huang J."/>
            <person name="Yang P."/>
            <person name="Peng Q."/>
            <person name="Zhang J."/>
            <person name="Jiang W."/>
            <person name="Zhang Z."/>
            <person name="Lin K."/>
            <person name="Ro D.K."/>
            <person name="Chen X."/>
            <person name="Xiong X."/>
            <person name="Shang Y."/>
            <person name="Huang S."/>
            <person name="Zeng J."/>
        </authorList>
    </citation>
    <scope>NUCLEOTIDE SEQUENCE [LARGE SCALE GENOMIC DNA]</scope>
    <source>
        <strain evidence="3">cv. BLH2017</strain>
        <tissue evidence="2">Root</tissue>
    </source>
</reference>
<gene>
    <name evidence="2" type="ORF">BVC80_9093g155</name>
</gene>
<dbReference type="OMA" id="PEDQWID"/>
<dbReference type="OrthoDB" id="1933769at2759"/>
<dbReference type="STRING" id="56857.A0A200PX49"/>
<feature type="region of interest" description="Disordered" evidence="1">
    <location>
        <begin position="1"/>
        <end position="70"/>
    </location>
</feature>
<dbReference type="Proteomes" id="UP000195402">
    <property type="component" value="Unassembled WGS sequence"/>
</dbReference>
<sequence length="168" mass="18898">MSILANELFRENADSDSEANSDDGPDYYQPISDVVDDEEADDEEADNSDHAFDSLASENPNFQSFSNGHIGVQNGIYTLDLNDDEEEEEEMMGEDPDSAISRAFREDESRRNAPLTPENSTRIMDAMRGISLEGFAPDWTAQVPEDRWIDQLRRIRQPPSTTTSTSQN</sequence>
<comment type="caution">
    <text evidence="2">The sequence shown here is derived from an EMBL/GenBank/DDBJ whole genome shotgun (WGS) entry which is preliminary data.</text>
</comment>
<accession>A0A200PX49</accession>
<keyword evidence="3" id="KW-1185">Reference proteome</keyword>
<dbReference type="PANTHER" id="PTHR37175:SF1">
    <property type="entry name" value="CONSTANS-LIKE PROTEIN-RELATED"/>
    <property type="match status" value="1"/>
</dbReference>
<evidence type="ECO:0000256" key="1">
    <source>
        <dbReference type="SAM" id="MobiDB-lite"/>
    </source>
</evidence>
<proteinExistence type="predicted"/>
<dbReference type="AlphaFoldDB" id="A0A200PX49"/>
<feature type="compositionally biased region" description="Acidic residues" evidence="1">
    <location>
        <begin position="34"/>
        <end position="46"/>
    </location>
</feature>
<dbReference type="InParanoid" id="A0A200PX49"/>
<dbReference type="PANTHER" id="PTHR37175">
    <property type="entry name" value="BNAA08G28800D PROTEIN"/>
    <property type="match status" value="1"/>
</dbReference>
<protein>
    <submittedName>
        <fullName evidence="2">Uncharacterized protein</fullName>
    </submittedName>
</protein>
<evidence type="ECO:0000313" key="2">
    <source>
        <dbReference type="EMBL" id="OVA02799.1"/>
    </source>
</evidence>
<dbReference type="EMBL" id="MVGT01003948">
    <property type="protein sequence ID" value="OVA02799.1"/>
    <property type="molecule type" value="Genomic_DNA"/>
</dbReference>
<feature type="compositionally biased region" description="Acidic residues" evidence="1">
    <location>
        <begin position="14"/>
        <end position="25"/>
    </location>
</feature>
<evidence type="ECO:0000313" key="3">
    <source>
        <dbReference type="Proteomes" id="UP000195402"/>
    </source>
</evidence>
<name>A0A200PX49_MACCD</name>